<keyword evidence="3" id="KW-1185">Reference proteome</keyword>
<dbReference type="EMBL" id="JBJJXI010000028">
    <property type="protein sequence ID" value="KAL3403863.1"/>
    <property type="molecule type" value="Genomic_DNA"/>
</dbReference>
<keyword evidence="1" id="KW-0812">Transmembrane</keyword>
<name>A0ABD2XFN6_9HYME</name>
<proteinExistence type="predicted"/>
<comment type="caution">
    <text evidence="2">The sequence shown here is derived from an EMBL/GenBank/DDBJ whole genome shotgun (WGS) entry which is preliminary data.</text>
</comment>
<dbReference type="AlphaFoldDB" id="A0ABD2XFN6"/>
<feature type="transmembrane region" description="Helical" evidence="1">
    <location>
        <begin position="51"/>
        <end position="71"/>
    </location>
</feature>
<evidence type="ECO:0000256" key="1">
    <source>
        <dbReference type="SAM" id="Phobius"/>
    </source>
</evidence>
<evidence type="ECO:0000313" key="3">
    <source>
        <dbReference type="Proteomes" id="UP001627154"/>
    </source>
</evidence>
<feature type="transmembrane region" description="Helical" evidence="1">
    <location>
        <begin position="27"/>
        <end position="45"/>
    </location>
</feature>
<feature type="transmembrane region" description="Helical" evidence="1">
    <location>
        <begin position="6"/>
        <end position="22"/>
    </location>
</feature>
<evidence type="ECO:0000313" key="2">
    <source>
        <dbReference type="EMBL" id="KAL3403863.1"/>
    </source>
</evidence>
<gene>
    <name evidence="2" type="ORF">TKK_003528</name>
</gene>
<reference evidence="2 3" key="1">
    <citation type="journal article" date="2024" name="bioRxiv">
        <title>A reference genome for Trichogramma kaykai: A tiny desert-dwelling parasitoid wasp with competing sex-ratio distorters.</title>
        <authorList>
            <person name="Culotta J."/>
            <person name="Lindsey A.R."/>
        </authorList>
    </citation>
    <scope>NUCLEOTIDE SEQUENCE [LARGE SCALE GENOMIC DNA]</scope>
    <source>
        <strain evidence="2 3">KSX58</strain>
    </source>
</reference>
<accession>A0ABD2XFN6</accession>
<sequence length="87" mass="10319">MGSSIYTYIAWPGTLFSLFFYPEHRLLFFYSLFWLPLPMVWRGGGVVHDDYAAVTLDFYRTALIFFVYLALMLQDNCRTDWLILALF</sequence>
<keyword evidence="1" id="KW-0472">Membrane</keyword>
<keyword evidence="1" id="KW-1133">Transmembrane helix</keyword>
<organism evidence="2 3">
    <name type="scientific">Trichogramma kaykai</name>
    <dbReference type="NCBI Taxonomy" id="54128"/>
    <lineage>
        <taxon>Eukaryota</taxon>
        <taxon>Metazoa</taxon>
        <taxon>Ecdysozoa</taxon>
        <taxon>Arthropoda</taxon>
        <taxon>Hexapoda</taxon>
        <taxon>Insecta</taxon>
        <taxon>Pterygota</taxon>
        <taxon>Neoptera</taxon>
        <taxon>Endopterygota</taxon>
        <taxon>Hymenoptera</taxon>
        <taxon>Apocrita</taxon>
        <taxon>Proctotrupomorpha</taxon>
        <taxon>Chalcidoidea</taxon>
        <taxon>Trichogrammatidae</taxon>
        <taxon>Trichogramma</taxon>
    </lineage>
</organism>
<dbReference type="Proteomes" id="UP001627154">
    <property type="component" value="Unassembled WGS sequence"/>
</dbReference>
<protein>
    <submittedName>
        <fullName evidence="2">Uncharacterized protein</fullName>
    </submittedName>
</protein>